<dbReference type="InterPro" id="IPR029054">
    <property type="entry name" value="dUTPase-like"/>
</dbReference>
<dbReference type="EMBL" id="CP003273">
    <property type="protein sequence ID" value="AGL01306.1"/>
    <property type="molecule type" value="Genomic_DNA"/>
</dbReference>
<protein>
    <recommendedName>
        <fullName evidence="5">Deoxyuridine 5'-triphosphate nucleotidohydrolase</fullName>
        <shortName evidence="5">dUTPase</shortName>
        <ecNumber evidence="5">3.6.1.23</ecNumber>
    </recommendedName>
    <alternativeName>
        <fullName evidence="5">dUTP pyrophosphatase</fullName>
    </alternativeName>
</protein>
<dbReference type="SUPFAM" id="SSF51283">
    <property type="entry name" value="dUTPase-like"/>
    <property type="match status" value="1"/>
</dbReference>
<keyword evidence="3 5" id="KW-0546">Nucleotide metabolism</keyword>
<sequence length="149" mass="15445">MQVKFKKLNAAIGVTIPAPAYATPGAAGIDLAASIEGPLVVAPRDRAFVPTGLAVDIPDVNVVGLVFARSGLASKHGLTLANGVGVIDSDYKGEIICAVQNNSEVPYEIKPGDRIAQMVFMPCFQVNIAYTDELTPSDRAAGGFGSTGR</sequence>
<dbReference type="HAMAP" id="MF_00116">
    <property type="entry name" value="dUTPase_bact"/>
    <property type="match status" value="1"/>
</dbReference>
<dbReference type="InterPro" id="IPR036157">
    <property type="entry name" value="dUTPase-like_sf"/>
</dbReference>
<reference evidence="8 9" key="1">
    <citation type="submission" date="2012-01" db="EMBL/GenBank/DDBJ databases">
        <title>Complete sequence of Desulfotomaculum gibsoniae DSM 7213.</title>
        <authorList>
            <consortium name="US DOE Joint Genome Institute"/>
            <person name="Lucas S."/>
            <person name="Han J."/>
            <person name="Lapidus A."/>
            <person name="Cheng J.-F."/>
            <person name="Goodwin L."/>
            <person name="Pitluck S."/>
            <person name="Peters L."/>
            <person name="Ovchinnikova G."/>
            <person name="Teshima H."/>
            <person name="Detter J.C."/>
            <person name="Han C."/>
            <person name="Tapia R."/>
            <person name="Land M."/>
            <person name="Hauser L."/>
            <person name="Kyrpides N."/>
            <person name="Ivanova N."/>
            <person name="Pagani I."/>
            <person name="Parshina S."/>
            <person name="Plugge C."/>
            <person name="Muyzer G."/>
            <person name="Kuever J."/>
            <person name="Ivanova A."/>
            <person name="Nazina T."/>
            <person name="Klenk H.-P."/>
            <person name="Brambilla E."/>
            <person name="Spring S."/>
            <person name="Stams A.F."/>
            <person name="Woyke T."/>
        </authorList>
    </citation>
    <scope>NUCLEOTIDE SEQUENCE [LARGE SCALE GENOMIC DNA]</scope>
    <source>
        <strain evidence="8 9">DSM 7213</strain>
    </source>
</reference>
<dbReference type="CDD" id="cd07557">
    <property type="entry name" value="trimeric_dUTPase"/>
    <property type="match status" value="1"/>
</dbReference>
<evidence type="ECO:0000256" key="3">
    <source>
        <dbReference type="ARBA" id="ARBA00023080"/>
    </source>
</evidence>
<dbReference type="PANTHER" id="PTHR11241">
    <property type="entry name" value="DEOXYURIDINE 5'-TRIPHOSPHATE NUCLEOTIDOHYDROLASE"/>
    <property type="match status" value="1"/>
</dbReference>
<feature type="binding site" evidence="5">
    <location>
        <begin position="86"/>
        <end position="88"/>
    </location>
    <ligand>
        <name>substrate</name>
    </ligand>
</feature>
<feature type="binding site" evidence="5">
    <location>
        <position position="82"/>
    </location>
    <ligand>
        <name>substrate</name>
    </ligand>
</feature>
<evidence type="ECO:0000256" key="2">
    <source>
        <dbReference type="ARBA" id="ARBA00022801"/>
    </source>
</evidence>
<evidence type="ECO:0000256" key="5">
    <source>
        <dbReference type="HAMAP-Rule" id="MF_00116"/>
    </source>
</evidence>
<dbReference type="GO" id="GO:0004170">
    <property type="term" value="F:dUTP diphosphatase activity"/>
    <property type="evidence" value="ECO:0007669"/>
    <property type="project" value="UniProtKB-UniRule"/>
</dbReference>
<dbReference type="NCBIfam" id="TIGR00576">
    <property type="entry name" value="dut"/>
    <property type="match status" value="1"/>
</dbReference>
<dbReference type="OrthoDB" id="9809956at2"/>
<dbReference type="Proteomes" id="UP000013520">
    <property type="component" value="Chromosome"/>
</dbReference>
<feature type="chain" id="PRO_5039646346" description="Deoxyuridine 5'-triphosphate nucleotidohydrolase" evidence="6">
    <location>
        <begin position="23"/>
        <end position="149"/>
    </location>
</feature>
<dbReference type="Pfam" id="PF00692">
    <property type="entry name" value="dUTPase"/>
    <property type="match status" value="1"/>
</dbReference>
<keyword evidence="5" id="KW-0479">Metal-binding</keyword>
<evidence type="ECO:0000313" key="8">
    <source>
        <dbReference type="EMBL" id="AGL01306.1"/>
    </source>
</evidence>
<keyword evidence="9" id="KW-1185">Reference proteome</keyword>
<feature type="binding site" evidence="5">
    <location>
        <begin position="69"/>
        <end position="71"/>
    </location>
    <ligand>
        <name>substrate</name>
    </ligand>
</feature>
<dbReference type="PANTHER" id="PTHR11241:SF0">
    <property type="entry name" value="DEOXYURIDINE 5'-TRIPHOSPHATE NUCLEOTIDOHYDROLASE"/>
    <property type="match status" value="1"/>
</dbReference>
<keyword evidence="2 5" id="KW-0378">Hydrolase</keyword>
<comment type="caution">
    <text evidence="5">Lacks conserved residue(s) required for the propagation of feature annotation.</text>
</comment>
<dbReference type="Gene3D" id="2.70.40.10">
    <property type="match status" value="1"/>
</dbReference>
<comment type="catalytic activity">
    <reaction evidence="4 5">
        <text>dUTP + H2O = dUMP + diphosphate + H(+)</text>
        <dbReference type="Rhea" id="RHEA:10248"/>
        <dbReference type="ChEBI" id="CHEBI:15377"/>
        <dbReference type="ChEBI" id="CHEBI:15378"/>
        <dbReference type="ChEBI" id="CHEBI:33019"/>
        <dbReference type="ChEBI" id="CHEBI:61555"/>
        <dbReference type="ChEBI" id="CHEBI:246422"/>
        <dbReference type="EC" id="3.6.1.23"/>
    </reaction>
</comment>
<evidence type="ECO:0000256" key="1">
    <source>
        <dbReference type="ARBA" id="ARBA00006581"/>
    </source>
</evidence>
<dbReference type="GO" id="GO:0046081">
    <property type="term" value="P:dUTP catabolic process"/>
    <property type="evidence" value="ECO:0007669"/>
    <property type="project" value="InterPro"/>
</dbReference>
<dbReference type="EC" id="3.6.1.23" evidence="5"/>
<proteinExistence type="inferred from homology"/>
<name>R4KNU8_9FIRM</name>
<evidence type="ECO:0000256" key="4">
    <source>
        <dbReference type="ARBA" id="ARBA00047686"/>
    </source>
</evidence>
<keyword evidence="6" id="KW-0732">Signal</keyword>
<organism evidence="8 9">
    <name type="scientific">Desulfoscipio gibsoniae DSM 7213</name>
    <dbReference type="NCBI Taxonomy" id="767817"/>
    <lineage>
        <taxon>Bacteria</taxon>
        <taxon>Bacillati</taxon>
        <taxon>Bacillota</taxon>
        <taxon>Clostridia</taxon>
        <taxon>Eubacteriales</taxon>
        <taxon>Desulfallaceae</taxon>
        <taxon>Desulfoscipio</taxon>
    </lineage>
</organism>
<dbReference type="GO" id="GO:0000287">
    <property type="term" value="F:magnesium ion binding"/>
    <property type="evidence" value="ECO:0007669"/>
    <property type="project" value="UniProtKB-UniRule"/>
</dbReference>
<comment type="function">
    <text evidence="5">This enzyme is involved in nucleotide metabolism: it produces dUMP, the immediate precursor of thymidine nucleotides and it decreases the intracellular concentration of dUTP so that uracil cannot be incorporated into DNA.</text>
</comment>
<dbReference type="STRING" id="767817.Desgi_1858"/>
<gene>
    <name evidence="5" type="primary">dut</name>
    <name evidence="8" type="ORF">Desgi_1858</name>
</gene>
<dbReference type="InterPro" id="IPR033704">
    <property type="entry name" value="dUTPase_trimeric"/>
</dbReference>
<dbReference type="eggNOG" id="COG0756">
    <property type="taxonomic scope" value="Bacteria"/>
</dbReference>
<dbReference type="HOGENOM" id="CLU_068508_1_1_9"/>
<comment type="similarity">
    <text evidence="1 5">Belongs to the dUTPase family.</text>
</comment>
<dbReference type="NCBIfam" id="NF001862">
    <property type="entry name" value="PRK00601.1"/>
    <property type="match status" value="1"/>
</dbReference>
<comment type="pathway">
    <text evidence="5">Pyrimidine metabolism; dUMP biosynthesis; dUMP from dCTP (dUTP route): step 2/2.</text>
</comment>
<dbReference type="AlphaFoldDB" id="R4KNU8"/>
<feature type="domain" description="dUTPase-like" evidence="7">
    <location>
        <begin position="16"/>
        <end position="148"/>
    </location>
</feature>
<dbReference type="GO" id="GO:0006226">
    <property type="term" value="P:dUMP biosynthetic process"/>
    <property type="evidence" value="ECO:0007669"/>
    <property type="project" value="UniProtKB-UniRule"/>
</dbReference>
<comment type="cofactor">
    <cofactor evidence="5">
        <name>Mg(2+)</name>
        <dbReference type="ChEBI" id="CHEBI:18420"/>
    </cofactor>
</comment>
<dbReference type="KEGG" id="dgi:Desgi_1858"/>
<keyword evidence="5" id="KW-0460">Magnesium</keyword>
<accession>R4KNU8</accession>
<evidence type="ECO:0000256" key="6">
    <source>
        <dbReference type="SAM" id="SignalP"/>
    </source>
</evidence>
<feature type="signal peptide" evidence="6">
    <location>
        <begin position="1"/>
        <end position="22"/>
    </location>
</feature>
<evidence type="ECO:0000259" key="7">
    <source>
        <dbReference type="Pfam" id="PF00692"/>
    </source>
</evidence>
<dbReference type="UniPathway" id="UPA00610">
    <property type="reaction ID" value="UER00666"/>
</dbReference>
<dbReference type="InterPro" id="IPR008181">
    <property type="entry name" value="dUTPase"/>
</dbReference>
<dbReference type="RefSeq" id="WP_006522486.1">
    <property type="nucleotide sequence ID" value="NC_021184.1"/>
</dbReference>
<evidence type="ECO:0000313" key="9">
    <source>
        <dbReference type="Proteomes" id="UP000013520"/>
    </source>
</evidence>